<feature type="domain" description="Thioredoxin" evidence="5">
    <location>
        <begin position="47"/>
        <end position="185"/>
    </location>
</feature>
<keyword evidence="2" id="KW-0201">Cytochrome c-type biogenesis</keyword>
<reference evidence="6 7" key="1">
    <citation type="submission" date="2014-07" db="EMBL/GenBank/DDBJ databases">
        <title>Epilithonimonas lactis LMG 22401 Genome.</title>
        <authorList>
            <person name="Pipes S.E."/>
            <person name="Stropko S.J."/>
        </authorList>
    </citation>
    <scope>NUCLEOTIDE SEQUENCE [LARGE SCALE GENOMIC DNA]</scope>
    <source>
        <strain evidence="6 7">LMG 24401</strain>
    </source>
</reference>
<dbReference type="GO" id="GO:0030313">
    <property type="term" value="C:cell envelope"/>
    <property type="evidence" value="ECO:0007669"/>
    <property type="project" value="UniProtKB-SubCell"/>
</dbReference>
<keyword evidence="3" id="KW-0676">Redox-active center</keyword>
<dbReference type="Pfam" id="PF08534">
    <property type="entry name" value="Redoxin"/>
    <property type="match status" value="1"/>
</dbReference>
<evidence type="ECO:0000256" key="4">
    <source>
        <dbReference type="SAM" id="Phobius"/>
    </source>
</evidence>
<dbReference type="GO" id="GO:0016491">
    <property type="term" value="F:oxidoreductase activity"/>
    <property type="evidence" value="ECO:0007669"/>
    <property type="project" value="InterPro"/>
</dbReference>
<keyword evidence="4" id="KW-1133">Transmembrane helix</keyword>
<dbReference type="RefSeq" id="WP_034979840.1">
    <property type="nucleotide sequence ID" value="NZ_FOFI01000001.1"/>
</dbReference>
<dbReference type="InterPro" id="IPR017937">
    <property type="entry name" value="Thioredoxin_CS"/>
</dbReference>
<comment type="caution">
    <text evidence="6">The sequence shown here is derived from an EMBL/GenBank/DDBJ whole genome shotgun (WGS) entry which is preliminary data.</text>
</comment>
<dbReference type="InterPro" id="IPR013740">
    <property type="entry name" value="Redoxin"/>
</dbReference>
<comment type="subcellular location">
    <subcellularLocation>
        <location evidence="1">Cell envelope</location>
    </subcellularLocation>
</comment>
<evidence type="ECO:0000259" key="5">
    <source>
        <dbReference type="PROSITE" id="PS51352"/>
    </source>
</evidence>
<dbReference type="PANTHER" id="PTHR42852">
    <property type="entry name" value="THIOL:DISULFIDE INTERCHANGE PROTEIN DSBE"/>
    <property type="match status" value="1"/>
</dbReference>
<keyword evidence="7" id="KW-1185">Reference proteome</keyword>
<accession>A0A085B5Y1</accession>
<dbReference type="CDD" id="cd02966">
    <property type="entry name" value="TlpA_like_family"/>
    <property type="match status" value="1"/>
</dbReference>
<sequence length="185" mass="21342">MNFLRKNIVYFILLIVLLAFMTIKPLRDFVSEQIAMSPTVSKIDNETLLADEVLDIDLKGINTSSTNLKNLRGKVLFLNFWGTWCPPCRTEWPTIQKLYDLKKDKLEFALIAMQDQEEDVKKFLKENNYTAPVYIAESPLDPKVLPVAFPTTYLIGKDGRILKKEDSSMDWSKDSILEFIDNVTK</sequence>
<dbReference type="PROSITE" id="PS51352">
    <property type="entry name" value="THIOREDOXIN_2"/>
    <property type="match status" value="1"/>
</dbReference>
<dbReference type="Gene3D" id="3.40.30.10">
    <property type="entry name" value="Glutaredoxin"/>
    <property type="match status" value="1"/>
</dbReference>
<organism evidence="6 7">
    <name type="scientific">Epilithonimonas lactis</name>
    <dbReference type="NCBI Taxonomy" id="421072"/>
    <lineage>
        <taxon>Bacteria</taxon>
        <taxon>Pseudomonadati</taxon>
        <taxon>Bacteroidota</taxon>
        <taxon>Flavobacteriia</taxon>
        <taxon>Flavobacteriales</taxon>
        <taxon>Weeksellaceae</taxon>
        <taxon>Chryseobacterium group</taxon>
        <taxon>Epilithonimonas</taxon>
    </lineage>
</organism>
<protein>
    <submittedName>
        <fullName evidence="6">Alkyl hydroperoxide reductase</fullName>
    </submittedName>
</protein>
<keyword evidence="4" id="KW-0472">Membrane</keyword>
<proteinExistence type="predicted"/>
<dbReference type="InterPro" id="IPR013766">
    <property type="entry name" value="Thioredoxin_domain"/>
</dbReference>
<evidence type="ECO:0000313" key="7">
    <source>
        <dbReference type="Proteomes" id="UP000028623"/>
    </source>
</evidence>
<dbReference type="STRING" id="421072.SAMN04488097_0008"/>
<dbReference type="SUPFAM" id="SSF52833">
    <property type="entry name" value="Thioredoxin-like"/>
    <property type="match status" value="1"/>
</dbReference>
<dbReference type="GO" id="GO:0017004">
    <property type="term" value="P:cytochrome complex assembly"/>
    <property type="evidence" value="ECO:0007669"/>
    <property type="project" value="UniProtKB-KW"/>
</dbReference>
<name>A0A085B5Y1_9FLAO</name>
<dbReference type="eggNOG" id="COG0526">
    <property type="taxonomic scope" value="Bacteria"/>
</dbReference>
<evidence type="ECO:0000313" key="6">
    <source>
        <dbReference type="EMBL" id="KFC17876.1"/>
    </source>
</evidence>
<evidence type="ECO:0000256" key="3">
    <source>
        <dbReference type="ARBA" id="ARBA00023284"/>
    </source>
</evidence>
<evidence type="ECO:0000256" key="1">
    <source>
        <dbReference type="ARBA" id="ARBA00004196"/>
    </source>
</evidence>
<dbReference type="InterPro" id="IPR036249">
    <property type="entry name" value="Thioredoxin-like_sf"/>
</dbReference>
<dbReference type="OrthoDB" id="9815205at2"/>
<feature type="transmembrane region" description="Helical" evidence="4">
    <location>
        <begin position="7"/>
        <end position="26"/>
    </location>
</feature>
<dbReference type="InterPro" id="IPR050553">
    <property type="entry name" value="Thioredoxin_ResA/DsbE_sf"/>
</dbReference>
<dbReference type="PANTHER" id="PTHR42852:SF13">
    <property type="entry name" value="PROTEIN DIPZ"/>
    <property type="match status" value="1"/>
</dbReference>
<dbReference type="Proteomes" id="UP000028623">
    <property type="component" value="Unassembled WGS sequence"/>
</dbReference>
<keyword evidence="4" id="KW-0812">Transmembrane</keyword>
<evidence type="ECO:0000256" key="2">
    <source>
        <dbReference type="ARBA" id="ARBA00022748"/>
    </source>
</evidence>
<dbReference type="EMBL" id="JPLY01000010">
    <property type="protein sequence ID" value="KFC17876.1"/>
    <property type="molecule type" value="Genomic_DNA"/>
</dbReference>
<dbReference type="PROSITE" id="PS00194">
    <property type="entry name" value="THIOREDOXIN_1"/>
    <property type="match status" value="1"/>
</dbReference>
<dbReference type="AlphaFoldDB" id="A0A085B5Y1"/>
<gene>
    <name evidence="6" type="ORF">IO89_19855</name>
</gene>